<evidence type="ECO:0000256" key="1">
    <source>
        <dbReference type="SAM" id="MobiDB-lite"/>
    </source>
</evidence>
<protein>
    <submittedName>
        <fullName evidence="2">Uncharacterized protein</fullName>
    </submittedName>
</protein>
<dbReference type="EMBL" id="JBANQN010000003">
    <property type="protein sequence ID" value="KAK6795542.1"/>
    <property type="molecule type" value="Genomic_DNA"/>
</dbReference>
<feature type="compositionally biased region" description="Basic residues" evidence="1">
    <location>
        <begin position="1"/>
        <end position="16"/>
    </location>
</feature>
<accession>A0AAN8U4E0</accession>
<organism evidence="2 3">
    <name type="scientific">Solanum bulbocastanum</name>
    <name type="common">Wild potato</name>
    <dbReference type="NCBI Taxonomy" id="147425"/>
    <lineage>
        <taxon>Eukaryota</taxon>
        <taxon>Viridiplantae</taxon>
        <taxon>Streptophyta</taxon>
        <taxon>Embryophyta</taxon>
        <taxon>Tracheophyta</taxon>
        <taxon>Spermatophyta</taxon>
        <taxon>Magnoliopsida</taxon>
        <taxon>eudicotyledons</taxon>
        <taxon>Gunneridae</taxon>
        <taxon>Pentapetalae</taxon>
        <taxon>asterids</taxon>
        <taxon>lamiids</taxon>
        <taxon>Solanales</taxon>
        <taxon>Solanaceae</taxon>
        <taxon>Solanoideae</taxon>
        <taxon>Solaneae</taxon>
        <taxon>Solanum</taxon>
    </lineage>
</organism>
<feature type="region of interest" description="Disordered" evidence="1">
    <location>
        <begin position="1"/>
        <end position="23"/>
    </location>
</feature>
<name>A0AAN8U4E0_SOLBU</name>
<evidence type="ECO:0000313" key="2">
    <source>
        <dbReference type="EMBL" id="KAK6795542.1"/>
    </source>
</evidence>
<evidence type="ECO:0000313" key="3">
    <source>
        <dbReference type="Proteomes" id="UP001371456"/>
    </source>
</evidence>
<proteinExistence type="predicted"/>
<reference evidence="2 3" key="1">
    <citation type="submission" date="2024-02" db="EMBL/GenBank/DDBJ databases">
        <title>de novo genome assembly of Solanum bulbocastanum strain 11H21.</title>
        <authorList>
            <person name="Hosaka A.J."/>
        </authorList>
    </citation>
    <scope>NUCLEOTIDE SEQUENCE [LARGE SCALE GENOMIC DNA]</scope>
    <source>
        <tissue evidence="2">Young leaves</tissue>
    </source>
</reference>
<dbReference type="Proteomes" id="UP001371456">
    <property type="component" value="Unassembled WGS sequence"/>
</dbReference>
<sequence length="36" mass="4216">MNLSRSMKKKAKRTPQQKRNLESCHPKGSFVVHFCL</sequence>
<dbReference type="AlphaFoldDB" id="A0AAN8U4E0"/>
<gene>
    <name evidence="2" type="ORF">RDI58_008996</name>
</gene>
<comment type="caution">
    <text evidence="2">The sequence shown here is derived from an EMBL/GenBank/DDBJ whole genome shotgun (WGS) entry which is preliminary data.</text>
</comment>
<keyword evidence="3" id="KW-1185">Reference proteome</keyword>